<proteinExistence type="predicted"/>
<dbReference type="EMBL" id="JANBUP010002915">
    <property type="protein sequence ID" value="KAJ2798525.1"/>
    <property type="molecule type" value="Genomic_DNA"/>
</dbReference>
<gene>
    <name evidence="1" type="primary">PCL1_2</name>
    <name evidence="1" type="ORF">H4S07_005674</name>
</gene>
<protein>
    <submittedName>
        <fullName evidence="1">PHO85 cyclin-1</fullName>
    </submittedName>
</protein>
<sequence>MFITNLVLRSRVQAGTLICTLVYLRRLRRRLPKEARGMECTCHRIFLATLIVAGKYLNDASPKNKYWARYSTVFTVAEVNLMEKQLLFLLDFDLRIDNDDLNDAATSFFVAEAKPSMPLTPTTPPFRAVQLQADGHDSTAIVSLERHAEERECLVSAPLSSMEAHSLPRKYHDGYISAEPTKAYPTTLGLGGHRDIHPPAIAMNVTTTTTTEIEN</sequence>
<feature type="non-terminal residue" evidence="1">
    <location>
        <position position="215"/>
    </location>
</feature>
<name>A0ACC1L041_9FUNG</name>
<keyword evidence="2" id="KW-1185">Reference proteome</keyword>
<comment type="caution">
    <text evidence="1">The sequence shown here is derived from an EMBL/GenBank/DDBJ whole genome shotgun (WGS) entry which is preliminary data.</text>
</comment>
<evidence type="ECO:0000313" key="2">
    <source>
        <dbReference type="Proteomes" id="UP001140096"/>
    </source>
</evidence>
<organism evidence="1 2">
    <name type="scientific">Coemansia furcata</name>
    <dbReference type="NCBI Taxonomy" id="417177"/>
    <lineage>
        <taxon>Eukaryota</taxon>
        <taxon>Fungi</taxon>
        <taxon>Fungi incertae sedis</taxon>
        <taxon>Zoopagomycota</taxon>
        <taxon>Kickxellomycotina</taxon>
        <taxon>Kickxellomycetes</taxon>
        <taxon>Kickxellales</taxon>
        <taxon>Kickxellaceae</taxon>
        <taxon>Coemansia</taxon>
    </lineage>
</organism>
<dbReference type="Proteomes" id="UP001140096">
    <property type="component" value="Unassembled WGS sequence"/>
</dbReference>
<reference evidence="1" key="1">
    <citation type="submission" date="2022-07" db="EMBL/GenBank/DDBJ databases">
        <title>Phylogenomic reconstructions and comparative analyses of Kickxellomycotina fungi.</title>
        <authorList>
            <person name="Reynolds N.K."/>
            <person name="Stajich J.E."/>
            <person name="Barry K."/>
            <person name="Grigoriev I.V."/>
            <person name="Crous P."/>
            <person name="Smith M.E."/>
        </authorList>
    </citation>
    <scope>NUCLEOTIDE SEQUENCE</scope>
    <source>
        <strain evidence="1">CBS 102833</strain>
    </source>
</reference>
<accession>A0ACC1L041</accession>
<evidence type="ECO:0000313" key="1">
    <source>
        <dbReference type="EMBL" id="KAJ2798525.1"/>
    </source>
</evidence>